<dbReference type="InterPro" id="IPR001660">
    <property type="entry name" value="SAM"/>
</dbReference>
<feature type="compositionally biased region" description="Basic residues" evidence="9">
    <location>
        <begin position="89"/>
        <end position="100"/>
    </location>
</feature>
<evidence type="ECO:0000256" key="9">
    <source>
        <dbReference type="SAM" id="MobiDB-lite"/>
    </source>
</evidence>
<dbReference type="Gene3D" id="1.10.150.50">
    <property type="entry name" value="Transcription Factor, Ets-1"/>
    <property type="match status" value="1"/>
</dbReference>
<dbReference type="GO" id="GO:0000139">
    <property type="term" value="C:Golgi membrane"/>
    <property type="evidence" value="ECO:0007669"/>
    <property type="project" value="TreeGrafter"/>
</dbReference>
<feature type="transmembrane region" description="Helical" evidence="10">
    <location>
        <begin position="338"/>
        <end position="359"/>
    </location>
</feature>
<evidence type="ECO:0000256" key="7">
    <source>
        <dbReference type="ARBA" id="ARBA00023098"/>
    </source>
</evidence>
<comment type="similarity">
    <text evidence="2">Belongs to the sphingomyelin synthase family.</text>
</comment>
<accession>A0A1I7ZX19</accession>
<feature type="region of interest" description="Disordered" evidence="9">
    <location>
        <begin position="89"/>
        <end position="108"/>
    </location>
</feature>
<dbReference type="SMART" id="SM00454">
    <property type="entry name" value="SAM"/>
    <property type="match status" value="1"/>
</dbReference>
<dbReference type="Pfam" id="PF00536">
    <property type="entry name" value="SAM_1"/>
    <property type="match status" value="1"/>
</dbReference>
<dbReference type="PROSITE" id="PS50105">
    <property type="entry name" value="SAM_DOMAIN"/>
    <property type="match status" value="1"/>
</dbReference>
<feature type="transmembrane region" description="Helical" evidence="10">
    <location>
        <begin position="425"/>
        <end position="445"/>
    </location>
</feature>
<dbReference type="InterPro" id="IPR025749">
    <property type="entry name" value="Sphingomyelin_synth-like_dom"/>
</dbReference>
<evidence type="ECO:0000256" key="4">
    <source>
        <dbReference type="ARBA" id="ARBA00022692"/>
    </source>
</evidence>
<keyword evidence="8 10" id="KW-0472">Membrane</keyword>
<feature type="transmembrane region" description="Helical" evidence="10">
    <location>
        <begin position="257"/>
        <end position="278"/>
    </location>
</feature>
<dbReference type="Proteomes" id="UP000095287">
    <property type="component" value="Unplaced"/>
</dbReference>
<evidence type="ECO:0000313" key="12">
    <source>
        <dbReference type="Proteomes" id="UP000095287"/>
    </source>
</evidence>
<dbReference type="PANTHER" id="PTHR21290">
    <property type="entry name" value="SPHINGOMYELIN SYNTHETASE"/>
    <property type="match status" value="1"/>
</dbReference>
<keyword evidence="3" id="KW-0808">Transferase</keyword>
<dbReference type="GO" id="GO:0047493">
    <property type="term" value="F:ceramide cholinephosphotransferase activity"/>
    <property type="evidence" value="ECO:0007669"/>
    <property type="project" value="TreeGrafter"/>
</dbReference>
<evidence type="ECO:0000256" key="8">
    <source>
        <dbReference type="ARBA" id="ARBA00023136"/>
    </source>
</evidence>
<dbReference type="GO" id="GO:0005886">
    <property type="term" value="C:plasma membrane"/>
    <property type="evidence" value="ECO:0007669"/>
    <property type="project" value="TreeGrafter"/>
</dbReference>
<comment type="subcellular location">
    <subcellularLocation>
        <location evidence="1">Membrane</location>
        <topology evidence="1">Multi-pass membrane protein</topology>
    </subcellularLocation>
</comment>
<dbReference type="GO" id="GO:0046513">
    <property type="term" value="P:ceramide biosynthetic process"/>
    <property type="evidence" value="ECO:0007669"/>
    <property type="project" value="TreeGrafter"/>
</dbReference>
<evidence type="ECO:0000313" key="13">
    <source>
        <dbReference type="WBParaSite" id="L893_g30438.t2"/>
    </source>
</evidence>
<proteinExistence type="inferred from homology"/>
<keyword evidence="6 10" id="KW-1133">Transmembrane helix</keyword>
<dbReference type="GO" id="GO:0005789">
    <property type="term" value="C:endoplasmic reticulum membrane"/>
    <property type="evidence" value="ECO:0007669"/>
    <property type="project" value="TreeGrafter"/>
</dbReference>
<evidence type="ECO:0000256" key="1">
    <source>
        <dbReference type="ARBA" id="ARBA00004141"/>
    </source>
</evidence>
<evidence type="ECO:0000259" key="11">
    <source>
        <dbReference type="PROSITE" id="PS50105"/>
    </source>
</evidence>
<organism evidence="12 13">
    <name type="scientific">Steinernema glaseri</name>
    <dbReference type="NCBI Taxonomy" id="37863"/>
    <lineage>
        <taxon>Eukaryota</taxon>
        <taxon>Metazoa</taxon>
        <taxon>Ecdysozoa</taxon>
        <taxon>Nematoda</taxon>
        <taxon>Chromadorea</taxon>
        <taxon>Rhabditida</taxon>
        <taxon>Tylenchina</taxon>
        <taxon>Panagrolaimomorpha</taxon>
        <taxon>Strongyloidoidea</taxon>
        <taxon>Steinernematidae</taxon>
        <taxon>Steinernema</taxon>
    </lineage>
</organism>
<feature type="transmembrane region" description="Helical" evidence="10">
    <location>
        <begin position="301"/>
        <end position="326"/>
    </location>
</feature>
<evidence type="ECO:0000256" key="3">
    <source>
        <dbReference type="ARBA" id="ARBA00022679"/>
    </source>
</evidence>
<feature type="region of interest" description="Disordered" evidence="9">
    <location>
        <begin position="526"/>
        <end position="551"/>
    </location>
</feature>
<dbReference type="CDD" id="cd09515">
    <property type="entry name" value="SAM_SGMS1-like"/>
    <property type="match status" value="1"/>
</dbReference>
<feature type="domain" description="SAM" evidence="11">
    <location>
        <begin position="118"/>
        <end position="184"/>
    </location>
</feature>
<evidence type="ECO:0000256" key="6">
    <source>
        <dbReference type="ARBA" id="ARBA00022989"/>
    </source>
</evidence>
<evidence type="ECO:0000256" key="5">
    <source>
        <dbReference type="ARBA" id="ARBA00022919"/>
    </source>
</evidence>
<keyword evidence="7" id="KW-0443">Lipid metabolism</keyword>
<reference evidence="13" key="1">
    <citation type="submission" date="2016-11" db="UniProtKB">
        <authorList>
            <consortium name="WormBaseParasite"/>
        </authorList>
    </citation>
    <scope>IDENTIFICATION</scope>
</reference>
<dbReference type="InterPro" id="IPR013761">
    <property type="entry name" value="SAM/pointed_sf"/>
</dbReference>
<keyword evidence="12" id="KW-1185">Reference proteome</keyword>
<name>A0A1I7ZX19_9BILA</name>
<dbReference type="GO" id="GO:0033188">
    <property type="term" value="F:sphingomyelin synthase activity"/>
    <property type="evidence" value="ECO:0007669"/>
    <property type="project" value="TreeGrafter"/>
</dbReference>
<dbReference type="SUPFAM" id="SSF47769">
    <property type="entry name" value="SAM/Pointed domain"/>
    <property type="match status" value="1"/>
</dbReference>
<dbReference type="InterPro" id="IPR045221">
    <property type="entry name" value="Sphingomyelin_synth-like"/>
</dbReference>
<keyword evidence="4 10" id="KW-0812">Transmembrane</keyword>
<evidence type="ECO:0000256" key="10">
    <source>
        <dbReference type="SAM" id="Phobius"/>
    </source>
</evidence>
<dbReference type="AlphaFoldDB" id="A0A1I7ZX19"/>
<sequence length="551" mass="63278">MPSLVMLIRGGPVTGVRGREYESYGVRNEFWLVGGLVSFTSIAHKIASLSRPACVENRFFKARERRKRPVGRMPPVARNGLVVNGKHAHSNNNHLRHRKGCSTSASGAPLSNKRVHDWTLDDVHDWLETQGFSEYASDIAYTHKVDGETLLQLTEADMRERPLSMTCLGDIKRLVKAIRTLKHDDLLLYMDSPDGNMVQLDLLDTETVIHKRTSELSVLENMSNHSREFHRINLLTREDIIRQVESPDTKNKSMLKLAIAFSYCLLSLLITAFVMVLVHDRVPDMKTYPPLPDIVLDNLPLIPWAFEVCEIIAVCMATFWLGMLFLHKHRVVIMRRMFSLIGTVFLLRCITMLITSLSVPGVHLECRAKSYGSFSDKLWQAYHIWSRLGMSIQGVRSCGDYMFSGHTTAITLLNHFITEYTPESWYALHTFTWVLNLFGVFFILAGHEHYSIDVFIAFYISSRMFLYYHAYAYNHPNLTATDSRVRLWFPLGWFFESGGNGRVKNEYEFPLTFGWLYRLRKGCAKKMTPPTTPEPEDTANGRRRKGTKKIK</sequence>
<dbReference type="WBParaSite" id="L893_g30438.t2">
    <property type="protein sequence ID" value="L893_g30438.t2"/>
    <property type="gene ID" value="L893_g30438"/>
</dbReference>
<feature type="compositionally biased region" description="Basic residues" evidence="9">
    <location>
        <begin position="541"/>
        <end position="551"/>
    </location>
</feature>
<dbReference type="Pfam" id="PF14360">
    <property type="entry name" value="PAP2_C"/>
    <property type="match status" value="1"/>
</dbReference>
<evidence type="ECO:0000256" key="2">
    <source>
        <dbReference type="ARBA" id="ARBA00005441"/>
    </source>
</evidence>
<dbReference type="PANTHER" id="PTHR21290:SF25">
    <property type="entry name" value="SPHINGOMYELIN SYNTHASE-RELATED PROTEIN 1"/>
    <property type="match status" value="1"/>
</dbReference>
<keyword evidence="5" id="KW-0746">Sphingolipid metabolism</keyword>
<protein>
    <submittedName>
        <fullName evidence="13">SAM domain-containing protein</fullName>
    </submittedName>
</protein>